<reference evidence="2" key="1">
    <citation type="journal article" date="2014" name="Int. J. Syst. Evol. Microbiol.">
        <title>Complete genome sequence of Corynebacterium casei LMG S-19264T (=DSM 44701T), isolated from a smear-ripened cheese.</title>
        <authorList>
            <consortium name="US DOE Joint Genome Institute (JGI-PGF)"/>
            <person name="Walter F."/>
            <person name="Albersmeier A."/>
            <person name="Kalinowski J."/>
            <person name="Ruckert C."/>
        </authorList>
    </citation>
    <scope>NUCLEOTIDE SEQUENCE</scope>
    <source>
        <strain evidence="2">CGMCC 1.12360</strain>
    </source>
</reference>
<evidence type="ECO:0000256" key="1">
    <source>
        <dbReference type="SAM" id="Phobius"/>
    </source>
</evidence>
<accession>A0A8J2TTC2</accession>
<sequence>MDYEMASFFIFQFVGGFVVFAAIQTLFFFGRKSIFIKMLPLLSLISILAITIPVFGLYLILFTIPVIESCIIVSIAAVLAEYFVTIHDEEKGRKKQKILLLLGLSLLLFYVLLRSFLWVKTFSY</sequence>
<gene>
    <name evidence="2" type="ORF">GCM10010978_29350</name>
</gene>
<feature type="transmembrane region" description="Helical" evidence="1">
    <location>
        <begin position="66"/>
        <end position="86"/>
    </location>
</feature>
<keyword evidence="1" id="KW-1133">Transmembrane helix</keyword>
<proteinExistence type="predicted"/>
<reference evidence="2" key="2">
    <citation type="submission" date="2020-09" db="EMBL/GenBank/DDBJ databases">
        <authorList>
            <person name="Sun Q."/>
            <person name="Zhou Y."/>
        </authorList>
    </citation>
    <scope>NUCLEOTIDE SEQUENCE</scope>
    <source>
        <strain evidence="2">CGMCC 1.12360</strain>
    </source>
</reference>
<feature type="transmembrane region" description="Helical" evidence="1">
    <location>
        <begin position="98"/>
        <end position="119"/>
    </location>
</feature>
<dbReference type="EMBL" id="BMEV01000075">
    <property type="protein sequence ID" value="GFZ87680.1"/>
    <property type="molecule type" value="Genomic_DNA"/>
</dbReference>
<keyword evidence="1" id="KW-0812">Transmembrane</keyword>
<comment type="caution">
    <text evidence="2">The sequence shown here is derived from an EMBL/GenBank/DDBJ whole genome shotgun (WGS) entry which is preliminary data.</text>
</comment>
<dbReference type="AlphaFoldDB" id="A0A8J2TTC2"/>
<protein>
    <submittedName>
        <fullName evidence="2">Uncharacterized protein</fullName>
    </submittedName>
</protein>
<feature type="transmembrane region" description="Helical" evidence="1">
    <location>
        <begin position="41"/>
        <end position="60"/>
    </location>
</feature>
<keyword evidence="1" id="KW-0472">Membrane</keyword>
<dbReference type="Proteomes" id="UP000602050">
    <property type="component" value="Unassembled WGS sequence"/>
</dbReference>
<name>A0A8J2TTC2_9BACI</name>
<keyword evidence="3" id="KW-1185">Reference proteome</keyword>
<organism evidence="2 3">
    <name type="scientific">Compostibacillus humi</name>
    <dbReference type="NCBI Taxonomy" id="1245525"/>
    <lineage>
        <taxon>Bacteria</taxon>
        <taxon>Bacillati</taxon>
        <taxon>Bacillota</taxon>
        <taxon>Bacilli</taxon>
        <taxon>Bacillales</taxon>
        <taxon>Bacillaceae</taxon>
        <taxon>Compostibacillus</taxon>
    </lineage>
</organism>
<evidence type="ECO:0000313" key="3">
    <source>
        <dbReference type="Proteomes" id="UP000602050"/>
    </source>
</evidence>
<feature type="transmembrane region" description="Helical" evidence="1">
    <location>
        <begin position="6"/>
        <end position="29"/>
    </location>
</feature>
<dbReference type="RefSeq" id="WP_188393168.1">
    <property type="nucleotide sequence ID" value="NZ_BMEV01000075.1"/>
</dbReference>
<evidence type="ECO:0000313" key="2">
    <source>
        <dbReference type="EMBL" id="GFZ87680.1"/>
    </source>
</evidence>